<dbReference type="SUPFAM" id="SSF55826">
    <property type="entry name" value="YbaK/ProRS associated domain"/>
    <property type="match status" value="1"/>
</dbReference>
<keyword evidence="2 4" id="KW-0648">Protein biosynthesis</keyword>
<sequence length="163" mass="17880">MSKTKEQKTNVMRILEQKKVPYQAHTYPHGGAAVDGLQVAQMLEQDPGQVFKTLVTRGHSGEYCVFVIPVEKELDLKAAARAAGEKSVEMIPVKDINKVTGYVRGGCSPIGMKKQYRTVVDDSCQHWDTVIFSAGKIGYQVEVSPAELPQLCGATWAPITKNS</sequence>
<dbReference type="GO" id="GO:0006412">
    <property type="term" value="P:translation"/>
    <property type="evidence" value="ECO:0007669"/>
    <property type="project" value="UniProtKB-KW"/>
</dbReference>
<dbReference type="GO" id="GO:0002161">
    <property type="term" value="F:aminoacyl-tRNA deacylase activity"/>
    <property type="evidence" value="ECO:0007669"/>
    <property type="project" value="InterPro"/>
</dbReference>
<dbReference type="InterPro" id="IPR004369">
    <property type="entry name" value="Prolyl-tRNA_editing_YbaK/EbsC"/>
</dbReference>
<dbReference type="PANTHER" id="PTHR30411:SF0">
    <property type="entry name" value="CYS-TRNA(PRO)_CYS-TRNA(CYS) DEACYLASE YBAK"/>
    <property type="match status" value="1"/>
</dbReference>
<dbReference type="Gene3D" id="3.90.960.10">
    <property type="entry name" value="YbaK/aminoacyl-tRNA synthetase-associated domain"/>
    <property type="match status" value="1"/>
</dbReference>
<comment type="similarity">
    <text evidence="1 4">Belongs to the prolyl-tRNA editing family. YbaK/EbsC subfamily.</text>
</comment>
<feature type="domain" description="YbaK/aminoacyl-tRNA synthetase-associated" evidence="5">
    <location>
        <begin position="38"/>
        <end position="149"/>
    </location>
</feature>
<accession>A0A1C6JF20</accession>
<dbReference type="EC" id="4.2.-.-" evidence="4"/>
<proteinExistence type="inferred from homology"/>
<dbReference type="Pfam" id="PF04073">
    <property type="entry name" value="tRNA_edit"/>
    <property type="match status" value="1"/>
</dbReference>
<dbReference type="PIRSF" id="PIRSF006181">
    <property type="entry name" value="EbsC_YbaK"/>
    <property type="match status" value="1"/>
</dbReference>
<dbReference type="InterPro" id="IPR036754">
    <property type="entry name" value="YbaK/aa-tRNA-synt-asso_dom_sf"/>
</dbReference>
<name>A0A1C6JF20_9FIRM</name>
<evidence type="ECO:0000256" key="3">
    <source>
        <dbReference type="ARBA" id="ARBA00023239"/>
    </source>
</evidence>
<evidence type="ECO:0000256" key="2">
    <source>
        <dbReference type="ARBA" id="ARBA00022917"/>
    </source>
</evidence>
<dbReference type="GO" id="GO:0016829">
    <property type="term" value="F:lyase activity"/>
    <property type="evidence" value="ECO:0007669"/>
    <property type="project" value="UniProtKB-KW"/>
</dbReference>
<dbReference type="InterPro" id="IPR007214">
    <property type="entry name" value="YbaK/aa-tRNA-synth-assoc-dom"/>
</dbReference>
<evidence type="ECO:0000256" key="1">
    <source>
        <dbReference type="ARBA" id="ARBA00009798"/>
    </source>
</evidence>
<evidence type="ECO:0000313" key="6">
    <source>
        <dbReference type="EMBL" id="SCJ80654.1"/>
    </source>
</evidence>
<dbReference type="EMBL" id="FMHG01000001">
    <property type="protein sequence ID" value="SCJ80654.1"/>
    <property type="molecule type" value="Genomic_DNA"/>
</dbReference>
<keyword evidence="3 4" id="KW-0456">Lyase</keyword>
<evidence type="ECO:0000259" key="5">
    <source>
        <dbReference type="Pfam" id="PF04073"/>
    </source>
</evidence>
<dbReference type="PANTHER" id="PTHR30411">
    <property type="entry name" value="CYTOPLASMIC PROTEIN"/>
    <property type="match status" value="1"/>
</dbReference>
<dbReference type="NCBIfam" id="TIGR00011">
    <property type="entry name" value="YbaK_EbsC"/>
    <property type="match status" value="1"/>
</dbReference>
<dbReference type="AlphaFoldDB" id="A0A1C6JF20"/>
<gene>
    <name evidence="6" type="primary">ybaK_2</name>
    <name evidence="6" type="ORF">SAMEA3545359_02146</name>
</gene>
<evidence type="ECO:0000256" key="4">
    <source>
        <dbReference type="PIRNR" id="PIRNR006181"/>
    </source>
</evidence>
<organism evidence="6">
    <name type="scientific">uncultured Anaerotruncus sp</name>
    <dbReference type="NCBI Taxonomy" id="905011"/>
    <lineage>
        <taxon>Bacteria</taxon>
        <taxon>Bacillati</taxon>
        <taxon>Bacillota</taxon>
        <taxon>Clostridia</taxon>
        <taxon>Eubacteriales</taxon>
        <taxon>Oscillospiraceae</taxon>
        <taxon>Anaerotruncus</taxon>
        <taxon>environmental samples</taxon>
    </lineage>
</organism>
<dbReference type="CDD" id="cd00002">
    <property type="entry name" value="YbaK_deacylase"/>
    <property type="match status" value="1"/>
</dbReference>
<protein>
    <recommendedName>
        <fullName evidence="4">Cys-tRNA(Pro)/Cys-tRNA(Cys) deacylase</fullName>
        <ecNumber evidence="4">4.2.-.-</ecNumber>
    </recommendedName>
</protein>
<reference evidence="6" key="1">
    <citation type="submission" date="2015-09" db="EMBL/GenBank/DDBJ databases">
        <authorList>
            <consortium name="Pathogen Informatics"/>
        </authorList>
    </citation>
    <scope>NUCLEOTIDE SEQUENCE</scope>
    <source>
        <strain evidence="6">2789STDY5834896</strain>
    </source>
</reference>